<evidence type="ECO:0000313" key="5">
    <source>
        <dbReference type="EMBL" id="XAN07794.1"/>
    </source>
</evidence>
<keyword evidence="6" id="KW-1185">Reference proteome</keyword>
<dbReference type="Proteomes" id="UP001442841">
    <property type="component" value="Chromosome"/>
</dbReference>
<dbReference type="InterPro" id="IPR001279">
    <property type="entry name" value="Metallo-B-lactamas"/>
</dbReference>
<dbReference type="Gene3D" id="3.40.50.10890">
    <property type="match status" value="1"/>
</dbReference>
<dbReference type="RefSeq" id="WP_425309252.1">
    <property type="nucleotide sequence ID" value="NZ_CP154795.1"/>
</dbReference>
<dbReference type="InterPro" id="IPR011108">
    <property type="entry name" value="RMMBL"/>
</dbReference>
<dbReference type="SMART" id="SM01027">
    <property type="entry name" value="Beta-Casp"/>
    <property type="match status" value="1"/>
</dbReference>
<evidence type="ECO:0000259" key="4">
    <source>
        <dbReference type="SMART" id="SM01027"/>
    </source>
</evidence>
<feature type="compositionally biased region" description="Acidic residues" evidence="2">
    <location>
        <begin position="463"/>
        <end position="484"/>
    </location>
</feature>
<dbReference type="InterPro" id="IPR050698">
    <property type="entry name" value="MBL"/>
</dbReference>
<dbReference type="SMART" id="SM00849">
    <property type="entry name" value="Lactamase_B"/>
    <property type="match status" value="1"/>
</dbReference>
<dbReference type="CDD" id="cd16295">
    <property type="entry name" value="TTHA0252-CPSF-like_MBL-fold"/>
    <property type="match status" value="1"/>
</dbReference>
<gene>
    <name evidence="5" type="ORF">AADG42_10920</name>
</gene>
<reference evidence="5 6" key="1">
    <citation type="submission" date="2024-04" db="EMBL/GenBank/DDBJ databases">
        <title>Isolation of an actinomycete strain from pig manure.</title>
        <authorList>
            <person name="Gong T."/>
            <person name="Yu Z."/>
            <person name="An M."/>
            <person name="Wei C."/>
            <person name="Yang W."/>
            <person name="Liu L."/>
        </authorList>
    </citation>
    <scope>NUCLEOTIDE SEQUENCE [LARGE SCALE GENOMIC DNA]</scope>
    <source>
        <strain evidence="5 6">ZF39</strain>
    </source>
</reference>
<dbReference type="EC" id="3.-.-.-" evidence="5"/>
<dbReference type="GO" id="GO:0016787">
    <property type="term" value="F:hydrolase activity"/>
    <property type="evidence" value="ECO:0007669"/>
    <property type="project" value="UniProtKB-KW"/>
</dbReference>
<dbReference type="EMBL" id="CP154795">
    <property type="protein sequence ID" value="XAN07794.1"/>
    <property type="molecule type" value="Genomic_DNA"/>
</dbReference>
<proteinExistence type="predicted"/>
<organism evidence="5 6">
    <name type="scientific">Ammonicoccus fulvus</name>
    <dbReference type="NCBI Taxonomy" id="3138240"/>
    <lineage>
        <taxon>Bacteria</taxon>
        <taxon>Bacillati</taxon>
        <taxon>Actinomycetota</taxon>
        <taxon>Actinomycetes</taxon>
        <taxon>Propionibacteriales</taxon>
        <taxon>Propionibacteriaceae</taxon>
        <taxon>Ammonicoccus</taxon>
    </lineage>
</organism>
<evidence type="ECO:0000256" key="2">
    <source>
        <dbReference type="SAM" id="MobiDB-lite"/>
    </source>
</evidence>
<dbReference type="Gene3D" id="3.60.15.10">
    <property type="entry name" value="Ribonuclease Z/Hydroxyacylglutathione hydrolase-like"/>
    <property type="match status" value="1"/>
</dbReference>
<feature type="domain" description="Beta-Casp" evidence="4">
    <location>
        <begin position="252"/>
        <end position="373"/>
    </location>
</feature>
<dbReference type="Pfam" id="PF00753">
    <property type="entry name" value="Lactamase_B"/>
    <property type="match status" value="1"/>
</dbReference>
<dbReference type="InterPro" id="IPR022712">
    <property type="entry name" value="Beta_Casp"/>
</dbReference>
<dbReference type="PANTHER" id="PTHR11203:SF37">
    <property type="entry name" value="INTEGRATOR COMPLEX SUBUNIT 11"/>
    <property type="match status" value="1"/>
</dbReference>
<evidence type="ECO:0000259" key="3">
    <source>
        <dbReference type="SMART" id="SM00849"/>
    </source>
</evidence>
<dbReference type="SUPFAM" id="SSF56281">
    <property type="entry name" value="Metallo-hydrolase/oxidoreductase"/>
    <property type="match status" value="1"/>
</dbReference>
<sequence length="484" mass="52718">MTPVSLTFLGAVGTVTGSKYLLTIGDRRVLVDAGMFQGEKQWRELNWAEFPVDPATVTDVLLTHAHTDHASYLPALVRNGFSGPIWATEGTRRLAEIVLRDAGKLQEMAAAEANEGGWSKHSPALALYDSTDVENTLPLFRRVEWDTPIDLGDGLSATYVRSGHILGSASVHVQVDDADVLFSGDVGRHDHPILKPREIPPGARFVLIESTYGDREHPEPEGHAHEDFAAAIRSTVAAGGEVIVPAFAIDRTEAVLRSLTEMYRDGRIPSVPVIVDGPMALAALDVYRDESLGELRDDIDVEDFTGLPHLSEVRSGRDSKKLNRRSGPRIIVSSSGMAEGGRVLHHLARALPDPKNTVVLTGFQAEGTRGRALEEGAKQVKINGRYVKVRARIVRDREFSVHGDCSDLLDWLRDLDAEPETVFVTHGEPEVAASFADRITDEFGWSAVVPRYGEVVTLNAPADAEDEDTDEDTAGAEADSGEDR</sequence>
<protein>
    <submittedName>
        <fullName evidence="5">MBL fold metallo-hydrolase</fullName>
        <ecNumber evidence="5">3.-.-.-</ecNumber>
    </submittedName>
</protein>
<name>A0ABZ3FRS6_9ACTN</name>
<dbReference type="PANTHER" id="PTHR11203">
    <property type="entry name" value="CLEAVAGE AND POLYADENYLATION SPECIFICITY FACTOR FAMILY MEMBER"/>
    <property type="match status" value="1"/>
</dbReference>
<accession>A0ABZ3FRS6</accession>
<feature type="region of interest" description="Disordered" evidence="2">
    <location>
        <begin position="459"/>
        <end position="484"/>
    </location>
</feature>
<evidence type="ECO:0000313" key="6">
    <source>
        <dbReference type="Proteomes" id="UP001442841"/>
    </source>
</evidence>
<feature type="domain" description="Metallo-beta-lactamase" evidence="3">
    <location>
        <begin position="16"/>
        <end position="247"/>
    </location>
</feature>
<dbReference type="InterPro" id="IPR036866">
    <property type="entry name" value="RibonucZ/Hydroxyglut_hydro"/>
</dbReference>
<dbReference type="Pfam" id="PF10996">
    <property type="entry name" value="Beta-Casp"/>
    <property type="match status" value="1"/>
</dbReference>
<keyword evidence="1 5" id="KW-0378">Hydrolase</keyword>
<dbReference type="Pfam" id="PF07521">
    <property type="entry name" value="RMMBL"/>
    <property type="match status" value="1"/>
</dbReference>
<evidence type="ECO:0000256" key="1">
    <source>
        <dbReference type="ARBA" id="ARBA00022801"/>
    </source>
</evidence>